<evidence type="ECO:0000313" key="2">
    <source>
        <dbReference type="Proteomes" id="UP001060085"/>
    </source>
</evidence>
<dbReference type="EMBL" id="CM044703">
    <property type="protein sequence ID" value="KAI5670744.1"/>
    <property type="molecule type" value="Genomic_DNA"/>
</dbReference>
<proteinExistence type="predicted"/>
<protein>
    <submittedName>
        <fullName evidence="1">Uncharacterized protein</fullName>
    </submittedName>
</protein>
<organism evidence="1 2">
    <name type="scientific">Catharanthus roseus</name>
    <name type="common">Madagascar periwinkle</name>
    <name type="synonym">Vinca rosea</name>
    <dbReference type="NCBI Taxonomy" id="4058"/>
    <lineage>
        <taxon>Eukaryota</taxon>
        <taxon>Viridiplantae</taxon>
        <taxon>Streptophyta</taxon>
        <taxon>Embryophyta</taxon>
        <taxon>Tracheophyta</taxon>
        <taxon>Spermatophyta</taxon>
        <taxon>Magnoliopsida</taxon>
        <taxon>eudicotyledons</taxon>
        <taxon>Gunneridae</taxon>
        <taxon>Pentapetalae</taxon>
        <taxon>asterids</taxon>
        <taxon>lamiids</taxon>
        <taxon>Gentianales</taxon>
        <taxon>Apocynaceae</taxon>
        <taxon>Rauvolfioideae</taxon>
        <taxon>Vinceae</taxon>
        <taxon>Catharanthinae</taxon>
        <taxon>Catharanthus</taxon>
    </lineage>
</organism>
<sequence>MQENHAGLAIFKLFKYADGVDIFLMIFGSICAVANGVSQPIMAILFGSVVHTFSTSDHHHMLHLVSQISIKLLYLAIGAGIAAFFQVFCWTVTGQRQVARLQSLYLKTVLNQEIGFFDTEITRGQVTQVISGDAIIIQDAMSEKIGKSIQLLTTFLGGFLIAFVKGWLLALVLVSMIPFLLVVGLSVAIIVAKTSTRAQAANSEATSIVEETLGAIKTVASLTAEKEAIDKYAQKLERARIFSVWQGLFSGLSLGTMSLIVFSGFGLAIWYGCKLVLEKGYKGGQVISILTALVYGGMALGQISPCLNSLAASQAAAVKIFDTINRKPQIDADDTSGIVLENINGEIEFKEVYFRYPARPNLEIFSGMSLKIPSGSTLALVGKSGSGKSTVINLLERFYDPDAGEVLIDGVNLKKFQLRWLRQKIGLVSQEPILFATTIWENVAYGKENATEDEIRRAIELANAATFINDLPLGLDTMVGERGTQLSGGQKQRIAIARILLKDPTIFLFDEVTSALDTKTGKATHDVLMKFASNRTLLIISHCLPGVESANSIAVMHQGKVVEQGTHAELIRNSEGHYFQLFCLKSTREAESDHKQKYRKTTVIENETLNDCQSLILSFPSSNMEVSASSHHSFGGCTNISPRLKHHISHKKEWSSENCGKDSVKRLVNLIKEDFPILILGMISAVAHGTVYPIFGFLFSKAIKNFYEPPNKLKQDSRFWALMYMILGIANLLIAVAQDFSFGAATAKLIKRLSLASFEKVLHQEICWFDDPLNSSAGVAARFSTNSSTLQSLLRDSFPLIVQNMATIAAGLLMAFIVNSRLALILLALSSTVAIQSFLGTKCLKKFETNAKLMHEKQEKVASDAISNIRTVASFCAENKVMNIYQKKSSTEMKCWIRLGVVSSMNFGISQFNFYSTNALCFYMGAILVQQNKSTVDEVFKVYLALMVSAIGITAASGMALDTNKSTDLANSVCEILDGKPKIDSNSSKGLRLLSLVGDIEFKNVSFTYPFRPNVQILKELCLSIPAGKVLKISFR</sequence>
<accession>A0ACC0BDK1</accession>
<reference evidence="2" key="1">
    <citation type="journal article" date="2023" name="Nat. Plants">
        <title>Single-cell RNA sequencing provides a high-resolution roadmap for understanding the multicellular compartmentation of specialized metabolism.</title>
        <authorList>
            <person name="Sun S."/>
            <person name="Shen X."/>
            <person name="Li Y."/>
            <person name="Li Y."/>
            <person name="Wang S."/>
            <person name="Li R."/>
            <person name="Zhang H."/>
            <person name="Shen G."/>
            <person name="Guo B."/>
            <person name="Wei J."/>
            <person name="Xu J."/>
            <person name="St-Pierre B."/>
            <person name="Chen S."/>
            <person name="Sun C."/>
        </authorList>
    </citation>
    <scope>NUCLEOTIDE SEQUENCE [LARGE SCALE GENOMIC DNA]</scope>
</reference>
<dbReference type="Proteomes" id="UP001060085">
    <property type="component" value="Linkage Group LG03"/>
</dbReference>
<keyword evidence="2" id="KW-1185">Reference proteome</keyword>
<evidence type="ECO:0000313" key="1">
    <source>
        <dbReference type="EMBL" id="KAI5670744.1"/>
    </source>
</evidence>
<comment type="caution">
    <text evidence="1">The sequence shown here is derived from an EMBL/GenBank/DDBJ whole genome shotgun (WGS) entry which is preliminary data.</text>
</comment>
<gene>
    <name evidence="1" type="ORF">M9H77_11108</name>
</gene>
<name>A0ACC0BDK1_CATRO</name>